<dbReference type="InterPro" id="IPR011344">
    <property type="entry name" value="ssDNA-bd"/>
</dbReference>
<dbReference type="CDD" id="cd04496">
    <property type="entry name" value="SSB_OBF"/>
    <property type="match status" value="1"/>
</dbReference>
<evidence type="ECO:0008006" key="3">
    <source>
        <dbReference type="Google" id="ProtNLM"/>
    </source>
</evidence>
<dbReference type="Gene3D" id="2.40.50.140">
    <property type="entry name" value="Nucleic acid-binding proteins"/>
    <property type="match status" value="1"/>
</dbReference>
<dbReference type="InterPro" id="IPR012340">
    <property type="entry name" value="NA-bd_OB-fold"/>
</dbReference>
<feature type="non-terminal residue" evidence="2">
    <location>
        <position position="1"/>
    </location>
</feature>
<dbReference type="GO" id="GO:0006260">
    <property type="term" value="P:DNA replication"/>
    <property type="evidence" value="ECO:0007669"/>
    <property type="project" value="InterPro"/>
</dbReference>
<proteinExistence type="predicted"/>
<evidence type="ECO:0000256" key="1">
    <source>
        <dbReference type="ARBA" id="ARBA00023125"/>
    </source>
</evidence>
<name>X1GKK4_9ZZZZ</name>
<protein>
    <recommendedName>
        <fullName evidence="3">Single-stranded DNA-binding protein</fullName>
    </recommendedName>
</protein>
<gene>
    <name evidence="2" type="ORF">S03H2_12040</name>
</gene>
<organism evidence="2">
    <name type="scientific">marine sediment metagenome</name>
    <dbReference type="NCBI Taxonomy" id="412755"/>
    <lineage>
        <taxon>unclassified sequences</taxon>
        <taxon>metagenomes</taxon>
        <taxon>ecological metagenomes</taxon>
    </lineage>
</organism>
<dbReference type="EMBL" id="BARU01006132">
    <property type="protein sequence ID" value="GAH45385.1"/>
    <property type="molecule type" value="Genomic_DNA"/>
</dbReference>
<dbReference type="NCBIfam" id="TIGR00621">
    <property type="entry name" value="ssb"/>
    <property type="match status" value="1"/>
</dbReference>
<dbReference type="SUPFAM" id="SSF50249">
    <property type="entry name" value="Nucleic acid-binding proteins"/>
    <property type="match status" value="1"/>
</dbReference>
<dbReference type="GO" id="GO:0003697">
    <property type="term" value="F:single-stranded DNA binding"/>
    <property type="evidence" value="ECO:0007669"/>
    <property type="project" value="InterPro"/>
</dbReference>
<dbReference type="PIRSF" id="PIRSF002070">
    <property type="entry name" value="SSB"/>
    <property type="match status" value="1"/>
</dbReference>
<comment type="caution">
    <text evidence="2">The sequence shown here is derived from an EMBL/GenBank/DDBJ whole genome shotgun (WGS) entry which is preliminary data.</text>
</comment>
<dbReference type="AlphaFoldDB" id="X1GKK4"/>
<evidence type="ECO:0000313" key="2">
    <source>
        <dbReference type="EMBL" id="GAH45385.1"/>
    </source>
</evidence>
<dbReference type="PROSITE" id="PS50935">
    <property type="entry name" value="SSB"/>
    <property type="match status" value="1"/>
</dbReference>
<keyword evidence="1" id="KW-0238">DNA-binding</keyword>
<accession>X1GKK4</accession>
<reference evidence="2" key="1">
    <citation type="journal article" date="2014" name="Front. Microbiol.">
        <title>High frequency of phylogenetically diverse reductive dehalogenase-homologous genes in deep subseafloor sedimentary metagenomes.</title>
        <authorList>
            <person name="Kawai M."/>
            <person name="Futagami T."/>
            <person name="Toyoda A."/>
            <person name="Takaki Y."/>
            <person name="Nishi S."/>
            <person name="Hori S."/>
            <person name="Arai W."/>
            <person name="Tsubouchi T."/>
            <person name="Morono Y."/>
            <person name="Uchiyama I."/>
            <person name="Ito T."/>
            <person name="Fujiyama A."/>
            <person name="Inagaki F."/>
            <person name="Takami H."/>
        </authorList>
    </citation>
    <scope>NUCLEOTIDE SEQUENCE</scope>
    <source>
        <strain evidence="2">Expedition CK06-06</strain>
    </source>
</reference>
<dbReference type="InterPro" id="IPR000424">
    <property type="entry name" value="Primosome_PriB/ssb"/>
</dbReference>
<sequence length="82" mass="9559">FGLAVNRKWKGEDGSQKEDVLFIECQCFGKRAEIISKHFEKGSPIFVQGRLKQERWEKDGTTHSRIRVIVENFEFIGSKQET</sequence>
<dbReference type="Pfam" id="PF00436">
    <property type="entry name" value="SSB"/>
    <property type="match status" value="1"/>
</dbReference>